<evidence type="ECO:0000256" key="2">
    <source>
        <dbReference type="SAM" id="Phobius"/>
    </source>
</evidence>
<keyword evidence="2" id="KW-1133">Transmembrane helix</keyword>
<feature type="region of interest" description="Disordered" evidence="1">
    <location>
        <begin position="50"/>
        <end position="91"/>
    </location>
</feature>
<keyword evidence="2" id="KW-0472">Membrane</keyword>
<sequence length="211" mass="22454">MSVAVCVYSRYDHWDATPTVVPSTSPDPKTMNGVQIVTWMVRAIAEKFDDSSKGPTSSLSMTSPIITSPPTIPPASHTSSSVTAETTSSAKKHNCTSVGIGVGVGVGIFVCLLAIATVMFFLKRHRQHQDRTQPHERQVNESVTGKPELQGEPVLEMPASSAPVEREGSSGIQIFEKEAGHPAHNGDIASPSIGNWGDLTHILIEGGTQNV</sequence>
<reference evidence="3" key="1">
    <citation type="journal article" date="2020" name="Stud. Mycol.">
        <title>101 Dothideomycetes genomes: a test case for predicting lifestyles and emergence of pathogens.</title>
        <authorList>
            <person name="Haridas S."/>
            <person name="Albert R."/>
            <person name="Binder M."/>
            <person name="Bloem J."/>
            <person name="Labutti K."/>
            <person name="Salamov A."/>
            <person name="Andreopoulos B."/>
            <person name="Baker S."/>
            <person name="Barry K."/>
            <person name="Bills G."/>
            <person name="Bluhm B."/>
            <person name="Cannon C."/>
            <person name="Castanera R."/>
            <person name="Culley D."/>
            <person name="Daum C."/>
            <person name="Ezra D."/>
            <person name="Gonzalez J."/>
            <person name="Henrissat B."/>
            <person name="Kuo A."/>
            <person name="Liang C."/>
            <person name="Lipzen A."/>
            <person name="Lutzoni F."/>
            <person name="Magnuson J."/>
            <person name="Mondo S."/>
            <person name="Nolan M."/>
            <person name="Ohm R."/>
            <person name="Pangilinan J."/>
            <person name="Park H.-J."/>
            <person name="Ramirez L."/>
            <person name="Alfaro M."/>
            <person name="Sun H."/>
            <person name="Tritt A."/>
            <person name="Yoshinaga Y."/>
            <person name="Zwiers L.-H."/>
            <person name="Turgeon B."/>
            <person name="Goodwin S."/>
            <person name="Spatafora J."/>
            <person name="Crous P."/>
            <person name="Grigoriev I."/>
        </authorList>
    </citation>
    <scope>NUCLEOTIDE SEQUENCE</scope>
    <source>
        <strain evidence="3">CBS 675.92</strain>
    </source>
</reference>
<keyword evidence="4" id="KW-1185">Reference proteome</keyword>
<organism evidence="3 4">
    <name type="scientific">Byssothecium circinans</name>
    <dbReference type="NCBI Taxonomy" id="147558"/>
    <lineage>
        <taxon>Eukaryota</taxon>
        <taxon>Fungi</taxon>
        <taxon>Dikarya</taxon>
        <taxon>Ascomycota</taxon>
        <taxon>Pezizomycotina</taxon>
        <taxon>Dothideomycetes</taxon>
        <taxon>Pleosporomycetidae</taxon>
        <taxon>Pleosporales</taxon>
        <taxon>Massarineae</taxon>
        <taxon>Massarinaceae</taxon>
        <taxon>Byssothecium</taxon>
    </lineage>
</organism>
<feature type="compositionally biased region" description="Low complexity" evidence="1">
    <location>
        <begin position="55"/>
        <end position="89"/>
    </location>
</feature>
<feature type="compositionally biased region" description="Basic and acidic residues" evidence="1">
    <location>
        <begin position="129"/>
        <end position="139"/>
    </location>
</feature>
<gene>
    <name evidence="3" type="ORF">CC80DRAFT_558086</name>
</gene>
<accession>A0A6A5U1Y0</accession>
<evidence type="ECO:0000313" key="4">
    <source>
        <dbReference type="Proteomes" id="UP000800035"/>
    </source>
</evidence>
<keyword evidence="2" id="KW-0812">Transmembrane</keyword>
<proteinExistence type="predicted"/>
<name>A0A6A5U1Y0_9PLEO</name>
<protein>
    <recommendedName>
        <fullName evidence="5">Mid2 domain-containing protein</fullName>
    </recommendedName>
</protein>
<dbReference type="AlphaFoldDB" id="A0A6A5U1Y0"/>
<feature type="region of interest" description="Disordered" evidence="1">
    <location>
        <begin position="128"/>
        <end position="153"/>
    </location>
</feature>
<feature type="transmembrane region" description="Helical" evidence="2">
    <location>
        <begin position="98"/>
        <end position="122"/>
    </location>
</feature>
<evidence type="ECO:0000313" key="3">
    <source>
        <dbReference type="EMBL" id="KAF1958644.1"/>
    </source>
</evidence>
<evidence type="ECO:0008006" key="5">
    <source>
        <dbReference type="Google" id="ProtNLM"/>
    </source>
</evidence>
<evidence type="ECO:0000256" key="1">
    <source>
        <dbReference type="SAM" id="MobiDB-lite"/>
    </source>
</evidence>
<dbReference type="Proteomes" id="UP000800035">
    <property type="component" value="Unassembled WGS sequence"/>
</dbReference>
<dbReference type="EMBL" id="ML976986">
    <property type="protein sequence ID" value="KAF1958644.1"/>
    <property type="molecule type" value="Genomic_DNA"/>
</dbReference>